<accession>A0A0V0J349</accession>
<name>A0A0V0J349_SCHSO</name>
<sequence>MPKKKSRTKQAPPEEDALDDFSTKSRCSDESELDLQTPSETDSELSSASVSSKLAIAVDALCEKRPELRISALEALIKTFRTNYIFLDDSWNYYDTFLSGLESILKKGKQQEQTLAAECLAISSALSTPFDVRSLVPRFQSLLETKLADISIASTFRGACANALSALVFFGNFDDYSSIKSMMKVFEGIFRGSCLKGDGKAPTNPPPVCTMHCACIRAWGLIYTIIPSFDAKTIGVDIMPCLLSLLQTSSLEVRIAAGDLVALVYERIRQEVDPDYRGPHFHQLVQLLTDLATDGTKAKSKVDLKKQRQTFRDVLNFLKASDMPFEQNIQVGAERLEITSCLQNYHYQALCQLLAYGLNSHLLQNELVRSVFDMGPPVTKSTMSRAEKTMNKAARHYANQFAFKVRTQYMLPSRDKRANVVETDIDM</sequence>
<dbReference type="SUPFAM" id="SSF48371">
    <property type="entry name" value="ARM repeat"/>
    <property type="match status" value="1"/>
</dbReference>
<dbReference type="AlphaFoldDB" id="A0A0V0J349"/>
<proteinExistence type="inferred from homology"/>
<organism evidence="5">
    <name type="scientific">Schistocephalus solidus</name>
    <name type="common">Tapeworm</name>
    <dbReference type="NCBI Taxonomy" id="70667"/>
    <lineage>
        <taxon>Eukaryota</taxon>
        <taxon>Metazoa</taxon>
        <taxon>Spiralia</taxon>
        <taxon>Lophotrochozoa</taxon>
        <taxon>Platyhelminthes</taxon>
        <taxon>Cestoda</taxon>
        <taxon>Eucestoda</taxon>
        <taxon>Diphyllobothriidea</taxon>
        <taxon>Diphyllobothriidae</taxon>
        <taxon>Schistocephalus</taxon>
    </lineage>
</organism>
<protein>
    <submittedName>
        <fullName evidence="5">Interferon-related developmental regulator 1</fullName>
    </submittedName>
</protein>
<evidence type="ECO:0000256" key="1">
    <source>
        <dbReference type="ARBA" id="ARBA00008828"/>
    </source>
</evidence>
<feature type="domain" description="Interferon-related developmental regulator C-terminal" evidence="3">
    <location>
        <begin position="365"/>
        <end position="418"/>
    </location>
</feature>
<dbReference type="Pfam" id="PF05004">
    <property type="entry name" value="IFRD"/>
    <property type="match status" value="1"/>
</dbReference>
<gene>
    <name evidence="5" type="primary">IFRD1</name>
    <name evidence="5" type="ORF">TR151292</name>
</gene>
<feature type="region of interest" description="Disordered" evidence="2">
    <location>
        <begin position="1"/>
        <end position="46"/>
    </location>
</feature>
<feature type="domain" description="Interferon-related developmental regulator N-terminal" evidence="4">
    <location>
        <begin position="26"/>
        <end position="318"/>
    </location>
</feature>
<evidence type="ECO:0000313" key="5">
    <source>
        <dbReference type="EMBL" id="JAP59556.1"/>
    </source>
</evidence>
<dbReference type="PANTHER" id="PTHR12354">
    <property type="entry name" value="INTERFERON-RELATED DEVELOPMENTAL REGULATOR"/>
    <property type="match status" value="1"/>
</dbReference>
<comment type="similarity">
    <text evidence="1">Belongs to the IFRD family.</text>
</comment>
<dbReference type="Pfam" id="PF04836">
    <property type="entry name" value="IFRD_C"/>
    <property type="match status" value="1"/>
</dbReference>
<dbReference type="PANTHER" id="PTHR12354:SF1">
    <property type="entry name" value="INTERFERON-RELATED DEVELOPMENTAL REGULATOR 1"/>
    <property type="match status" value="1"/>
</dbReference>
<dbReference type="InterPro" id="IPR006921">
    <property type="entry name" value="Interferon-rel_develop_reg_C"/>
</dbReference>
<dbReference type="InterPro" id="IPR007701">
    <property type="entry name" value="Interferon-rel_develop_reg_N"/>
</dbReference>
<dbReference type="Gene3D" id="1.25.10.10">
    <property type="entry name" value="Leucine-rich Repeat Variant"/>
    <property type="match status" value="1"/>
</dbReference>
<evidence type="ECO:0000259" key="3">
    <source>
        <dbReference type="Pfam" id="PF04836"/>
    </source>
</evidence>
<evidence type="ECO:0000256" key="2">
    <source>
        <dbReference type="SAM" id="MobiDB-lite"/>
    </source>
</evidence>
<reference evidence="5" key="1">
    <citation type="submission" date="2016-01" db="EMBL/GenBank/DDBJ databases">
        <title>Reference transcriptome for the parasite Schistocephalus solidus: insights into the molecular evolution of parasitism.</title>
        <authorList>
            <person name="Hebert F.O."/>
            <person name="Grambauer S."/>
            <person name="Barber I."/>
            <person name="Landry C.R."/>
            <person name="Aubin-Horth N."/>
        </authorList>
    </citation>
    <scope>NUCLEOTIDE SEQUENCE</scope>
</reference>
<dbReference type="EMBL" id="GEEE01003669">
    <property type="protein sequence ID" value="JAP59556.1"/>
    <property type="molecule type" value="Transcribed_RNA"/>
</dbReference>
<dbReference type="InterPro" id="IPR039777">
    <property type="entry name" value="IFRD"/>
</dbReference>
<evidence type="ECO:0000259" key="4">
    <source>
        <dbReference type="Pfam" id="PF05004"/>
    </source>
</evidence>
<dbReference type="InterPro" id="IPR016024">
    <property type="entry name" value="ARM-type_fold"/>
</dbReference>
<dbReference type="InterPro" id="IPR011989">
    <property type="entry name" value="ARM-like"/>
</dbReference>